<proteinExistence type="inferred from homology"/>
<keyword evidence="2 6" id="KW-0560">Oxidoreductase</keyword>
<feature type="domain" description="6-phosphogluconate dehydrogenase NADP-binding" evidence="4">
    <location>
        <begin position="3"/>
        <end position="161"/>
    </location>
</feature>
<evidence type="ECO:0000256" key="1">
    <source>
        <dbReference type="ARBA" id="ARBA00009080"/>
    </source>
</evidence>
<dbReference type="Pfam" id="PF03446">
    <property type="entry name" value="NAD_binding_2"/>
    <property type="match status" value="1"/>
</dbReference>
<dbReference type="Gene3D" id="3.40.50.720">
    <property type="entry name" value="NAD(P)-binding Rossmann-like Domain"/>
    <property type="match status" value="1"/>
</dbReference>
<dbReference type="GO" id="GO:0050661">
    <property type="term" value="F:NADP binding"/>
    <property type="evidence" value="ECO:0007669"/>
    <property type="project" value="InterPro"/>
</dbReference>
<dbReference type="PANTHER" id="PTHR43060:SF15">
    <property type="entry name" value="3-HYDROXYISOBUTYRATE DEHYDROGENASE-LIKE 1, MITOCHONDRIAL-RELATED"/>
    <property type="match status" value="1"/>
</dbReference>
<dbReference type="Pfam" id="PF14833">
    <property type="entry name" value="NAD_binding_11"/>
    <property type="match status" value="1"/>
</dbReference>
<dbReference type="InterPro" id="IPR015815">
    <property type="entry name" value="HIBADH-related"/>
</dbReference>
<dbReference type="InterPro" id="IPR036291">
    <property type="entry name" value="NAD(P)-bd_dom_sf"/>
</dbReference>
<dbReference type="InterPro" id="IPR008927">
    <property type="entry name" value="6-PGluconate_DH-like_C_sf"/>
</dbReference>
<evidence type="ECO:0000259" key="4">
    <source>
        <dbReference type="Pfam" id="PF03446"/>
    </source>
</evidence>
<sequence>MTKVAFIGLGAMGSGMAGRLLDAGFEVTVYNRTAQKAQNLAKLGAHVAATPRQAVAGAQAIFSMVSDNWASHEIWLGEDGVLKGEFAPGALVVECSTLSHSWVLELAEKASAKGLKYIDAPVTGLPEAAAAGELVLFVGSKMDDLDEARRFLIPLCREIMHFGKVGTGTAYKLIVNLMGAVQIAAAAEGLAMAEKAGLELDLVVNAICTGQAASPQVVRNVKRMAASEHDRNLIFSGSMRLKDALYGVQLAQDLGAGADFGNVAAGSFQELADKGFGELNECKVIDVMRAKLT</sequence>
<dbReference type="SUPFAM" id="SSF48179">
    <property type="entry name" value="6-phosphogluconate dehydrogenase C-terminal domain-like"/>
    <property type="match status" value="1"/>
</dbReference>
<evidence type="ECO:0000256" key="2">
    <source>
        <dbReference type="ARBA" id="ARBA00023002"/>
    </source>
</evidence>
<reference evidence="6" key="1">
    <citation type="submission" date="2018-06" db="EMBL/GenBank/DDBJ databases">
        <authorList>
            <person name="Zhirakovskaya E."/>
        </authorList>
    </citation>
    <scope>NUCLEOTIDE SEQUENCE</scope>
</reference>
<dbReference type="PROSITE" id="PS00895">
    <property type="entry name" value="3_HYDROXYISOBUT_DH"/>
    <property type="match status" value="1"/>
</dbReference>
<dbReference type="InterPro" id="IPR006115">
    <property type="entry name" value="6PGDH_NADP-bd"/>
</dbReference>
<comment type="similarity">
    <text evidence="1">Belongs to the HIBADH-related family.</text>
</comment>
<dbReference type="GO" id="GO:0051287">
    <property type="term" value="F:NAD binding"/>
    <property type="evidence" value="ECO:0007669"/>
    <property type="project" value="InterPro"/>
</dbReference>
<dbReference type="AlphaFoldDB" id="A0A3B0T2H5"/>
<keyword evidence="3" id="KW-0520">NAD</keyword>
<accession>A0A3B0T2H5</accession>
<dbReference type="Gene3D" id="1.10.1040.10">
    <property type="entry name" value="N-(1-d-carboxylethyl)-l-norvaline Dehydrogenase, domain 2"/>
    <property type="match status" value="1"/>
</dbReference>
<evidence type="ECO:0000313" key="6">
    <source>
        <dbReference type="EMBL" id="VAW03014.1"/>
    </source>
</evidence>
<dbReference type="EC" id="1.1.1.60" evidence="6"/>
<dbReference type="EMBL" id="UOEC01000206">
    <property type="protein sequence ID" value="VAW03014.1"/>
    <property type="molecule type" value="Genomic_DNA"/>
</dbReference>
<dbReference type="GO" id="GO:0008679">
    <property type="term" value="F:2-hydroxy-3-oxopropionate reductase activity"/>
    <property type="evidence" value="ECO:0007669"/>
    <property type="project" value="UniProtKB-EC"/>
</dbReference>
<dbReference type="PANTHER" id="PTHR43060">
    <property type="entry name" value="3-HYDROXYISOBUTYRATE DEHYDROGENASE-LIKE 1, MITOCHONDRIAL-RELATED"/>
    <property type="match status" value="1"/>
</dbReference>
<dbReference type="InterPro" id="IPR029154">
    <property type="entry name" value="HIBADH-like_NADP-bd"/>
</dbReference>
<evidence type="ECO:0000256" key="3">
    <source>
        <dbReference type="ARBA" id="ARBA00023027"/>
    </source>
</evidence>
<feature type="domain" description="3-hydroxyisobutyrate dehydrogenase-like NAD-binding" evidence="5">
    <location>
        <begin position="166"/>
        <end position="287"/>
    </location>
</feature>
<dbReference type="PIRSF" id="PIRSF000103">
    <property type="entry name" value="HIBADH"/>
    <property type="match status" value="1"/>
</dbReference>
<protein>
    <submittedName>
        <fullName evidence="6">2-hydroxy-3-oxopropionate reductase</fullName>
        <ecNumber evidence="6">1.1.1.60</ecNumber>
    </submittedName>
</protein>
<gene>
    <name evidence="6" type="ORF">MNBD_ALPHA08-154</name>
</gene>
<name>A0A3B0T2H5_9ZZZZ</name>
<dbReference type="InterPro" id="IPR013328">
    <property type="entry name" value="6PGD_dom2"/>
</dbReference>
<dbReference type="InterPro" id="IPR002204">
    <property type="entry name" value="3-OH-isobutyrate_DH-rel_CS"/>
</dbReference>
<organism evidence="6">
    <name type="scientific">hydrothermal vent metagenome</name>
    <dbReference type="NCBI Taxonomy" id="652676"/>
    <lineage>
        <taxon>unclassified sequences</taxon>
        <taxon>metagenomes</taxon>
        <taxon>ecological metagenomes</taxon>
    </lineage>
</organism>
<evidence type="ECO:0000259" key="5">
    <source>
        <dbReference type="Pfam" id="PF14833"/>
    </source>
</evidence>
<dbReference type="SUPFAM" id="SSF51735">
    <property type="entry name" value="NAD(P)-binding Rossmann-fold domains"/>
    <property type="match status" value="1"/>
</dbReference>